<proteinExistence type="inferred from homology"/>
<dbReference type="EMBL" id="PIQA01000004">
    <property type="protein sequence ID" value="RUO64413.1"/>
    <property type="molecule type" value="Genomic_DNA"/>
</dbReference>
<dbReference type="InterPro" id="IPR001498">
    <property type="entry name" value="Impact_N"/>
</dbReference>
<dbReference type="PANTHER" id="PTHR16301">
    <property type="entry name" value="IMPACT-RELATED"/>
    <property type="match status" value="1"/>
</dbReference>
<reference evidence="4 5" key="1">
    <citation type="journal article" date="2011" name="Front. Microbiol.">
        <title>Genomic signatures of strain selection and enhancement in Bacillus atrophaeus var. globigii, a historical biowarfare simulant.</title>
        <authorList>
            <person name="Gibbons H.S."/>
            <person name="Broomall S.M."/>
            <person name="McNew L.A."/>
            <person name="Daligault H."/>
            <person name="Chapman C."/>
            <person name="Bruce D."/>
            <person name="Karavis M."/>
            <person name="Krepps M."/>
            <person name="McGregor P.A."/>
            <person name="Hong C."/>
            <person name="Park K.H."/>
            <person name="Akmal A."/>
            <person name="Feldman A."/>
            <person name="Lin J.S."/>
            <person name="Chang W.E."/>
            <person name="Higgs B.W."/>
            <person name="Demirev P."/>
            <person name="Lindquist J."/>
            <person name="Liem A."/>
            <person name="Fochler E."/>
            <person name="Read T.D."/>
            <person name="Tapia R."/>
            <person name="Johnson S."/>
            <person name="Bishop-Lilly K.A."/>
            <person name="Detter C."/>
            <person name="Han C."/>
            <person name="Sozhamannan S."/>
            <person name="Rosenzweig C.N."/>
            <person name="Skowronski E.W."/>
        </authorList>
    </citation>
    <scope>NUCLEOTIDE SEQUENCE [LARGE SCALE GENOMIC DNA]</scope>
    <source>
        <strain evidence="4 5">TPS4-2</strain>
    </source>
</reference>
<comment type="caution">
    <text evidence="4">The sequence shown here is derived from an EMBL/GenBank/DDBJ whole genome shotgun (WGS) entry which is preliminary data.</text>
</comment>
<evidence type="ECO:0000313" key="4">
    <source>
        <dbReference type="EMBL" id="RUO64413.1"/>
    </source>
</evidence>
<dbReference type="InterPro" id="IPR015796">
    <property type="entry name" value="Impact_YigZ-like"/>
</dbReference>
<dbReference type="Pfam" id="PF09186">
    <property type="entry name" value="DUF1949"/>
    <property type="match status" value="1"/>
</dbReference>
<dbReference type="Pfam" id="PF01205">
    <property type="entry name" value="Impact_N"/>
    <property type="match status" value="1"/>
</dbReference>
<dbReference type="RefSeq" id="WP_126752103.1">
    <property type="nucleotide sequence ID" value="NZ_JBHUMT010000001.1"/>
</dbReference>
<dbReference type="Proteomes" id="UP000288361">
    <property type="component" value="Unassembled WGS sequence"/>
</dbReference>
<organism evidence="4 5">
    <name type="scientific">Idiomarina piscisalsi</name>
    <dbReference type="NCBI Taxonomy" id="1096243"/>
    <lineage>
        <taxon>Bacteria</taxon>
        <taxon>Pseudomonadati</taxon>
        <taxon>Pseudomonadota</taxon>
        <taxon>Gammaproteobacteria</taxon>
        <taxon>Alteromonadales</taxon>
        <taxon>Idiomarinaceae</taxon>
        <taxon>Idiomarina</taxon>
    </lineage>
</organism>
<comment type="similarity">
    <text evidence="1">Belongs to the IMPACT family.</text>
</comment>
<dbReference type="GO" id="GO:0043168">
    <property type="term" value="F:anion binding"/>
    <property type="evidence" value="ECO:0007669"/>
    <property type="project" value="UniProtKB-ARBA"/>
</dbReference>
<dbReference type="GO" id="GO:0017111">
    <property type="term" value="F:ribonucleoside triphosphate phosphatase activity"/>
    <property type="evidence" value="ECO:0007669"/>
    <property type="project" value="UniProtKB-ARBA"/>
</dbReference>
<dbReference type="InterPro" id="IPR023582">
    <property type="entry name" value="Impact"/>
</dbReference>
<dbReference type="InterPro" id="IPR015269">
    <property type="entry name" value="UPF0029_Impact_C"/>
</dbReference>
<evidence type="ECO:0000256" key="1">
    <source>
        <dbReference type="ARBA" id="ARBA00007665"/>
    </source>
</evidence>
<accession>A0A432YRX0</accession>
<dbReference type="NCBIfam" id="TIGR00257">
    <property type="entry name" value="IMPACT_YIGZ"/>
    <property type="match status" value="1"/>
</dbReference>
<dbReference type="SUPFAM" id="SSF54980">
    <property type="entry name" value="EF-G C-terminal domain-like"/>
    <property type="match status" value="1"/>
</dbReference>
<evidence type="ECO:0000313" key="5">
    <source>
        <dbReference type="Proteomes" id="UP000288361"/>
    </source>
</evidence>
<dbReference type="InterPro" id="IPR035647">
    <property type="entry name" value="EFG_III/V"/>
</dbReference>
<dbReference type="AlphaFoldDB" id="A0A432YRX0"/>
<dbReference type="InterPro" id="IPR036956">
    <property type="entry name" value="Impact_N_sf"/>
</dbReference>
<name>A0A432YRX0_9GAMM</name>
<gene>
    <name evidence="4" type="ORF">CWI73_06865</name>
</gene>
<evidence type="ECO:0000259" key="2">
    <source>
        <dbReference type="Pfam" id="PF01205"/>
    </source>
</evidence>
<dbReference type="InterPro" id="IPR020569">
    <property type="entry name" value="UPF0029_Impact_CS"/>
</dbReference>
<feature type="domain" description="Impact N-terminal" evidence="2">
    <location>
        <begin position="20"/>
        <end position="127"/>
    </location>
</feature>
<sequence>MSDESYLIAISDAEAEIEVKGSRFIACISPAKTPEEAIDFKESVKKRYPKASHYCTASIFGHPNDSNGYAYSDDGEPSGTAGRPMLMALCDVGIGQVTAVVVRYFGGTKLGTGGLQRAYKDAVLEALPDLAAETLIFKKPFSVNFDYTDQGAVEPLFERYDAEVWEAEYSDIIKQEVRIEPSKVDELQEKLKAATQGRVQLRPYEPID</sequence>
<dbReference type="GO" id="GO:0006446">
    <property type="term" value="P:regulation of translational initiation"/>
    <property type="evidence" value="ECO:0007669"/>
    <property type="project" value="TreeGrafter"/>
</dbReference>
<dbReference type="GO" id="GO:0032561">
    <property type="term" value="F:guanyl ribonucleotide binding"/>
    <property type="evidence" value="ECO:0007669"/>
    <property type="project" value="UniProtKB-ARBA"/>
</dbReference>
<dbReference type="GO" id="GO:0005737">
    <property type="term" value="C:cytoplasm"/>
    <property type="evidence" value="ECO:0007669"/>
    <property type="project" value="TreeGrafter"/>
</dbReference>
<dbReference type="InterPro" id="IPR020568">
    <property type="entry name" value="Ribosomal_Su5_D2-typ_SF"/>
</dbReference>
<protein>
    <submittedName>
        <fullName evidence="4">YigZ family protein</fullName>
    </submittedName>
</protein>
<dbReference type="Gene3D" id="3.30.230.30">
    <property type="entry name" value="Impact, N-terminal domain"/>
    <property type="match status" value="1"/>
</dbReference>
<dbReference type="Gene3D" id="3.30.70.240">
    <property type="match status" value="1"/>
</dbReference>
<evidence type="ECO:0000259" key="3">
    <source>
        <dbReference type="Pfam" id="PF09186"/>
    </source>
</evidence>
<dbReference type="SUPFAM" id="SSF54211">
    <property type="entry name" value="Ribosomal protein S5 domain 2-like"/>
    <property type="match status" value="1"/>
</dbReference>
<dbReference type="PANTHER" id="PTHR16301:SF20">
    <property type="entry name" value="IMPACT FAMILY MEMBER YIGZ"/>
    <property type="match status" value="1"/>
</dbReference>
<dbReference type="PROSITE" id="PS00910">
    <property type="entry name" value="UPF0029"/>
    <property type="match status" value="1"/>
</dbReference>
<feature type="domain" description="UPF0029" evidence="3">
    <location>
        <begin position="143"/>
        <end position="198"/>
    </location>
</feature>